<comment type="caution">
    <text evidence="2">The sequence shown here is derived from an EMBL/GenBank/DDBJ whole genome shotgun (WGS) entry which is preliminary data.</text>
</comment>
<proteinExistence type="predicted"/>
<organism evidence="2 3">
    <name type="scientific">Hypocrea atroviridis (strain ATCC 20476 / IMI 206040)</name>
    <name type="common">Trichoderma atroviride</name>
    <dbReference type="NCBI Taxonomy" id="452589"/>
    <lineage>
        <taxon>Eukaryota</taxon>
        <taxon>Fungi</taxon>
        <taxon>Dikarya</taxon>
        <taxon>Ascomycota</taxon>
        <taxon>Pezizomycotina</taxon>
        <taxon>Sordariomycetes</taxon>
        <taxon>Hypocreomycetidae</taxon>
        <taxon>Hypocreales</taxon>
        <taxon>Hypocreaceae</taxon>
        <taxon>Trichoderma</taxon>
    </lineage>
</organism>
<name>G9P2P6_HYPAI</name>
<keyword evidence="3" id="KW-1185">Reference proteome</keyword>
<dbReference type="AlphaFoldDB" id="G9P2P6"/>
<dbReference type="HOGENOM" id="CLU_146834_0_0_1"/>
<dbReference type="EMBL" id="ABDG02000026">
    <property type="protein sequence ID" value="EHK42726.1"/>
    <property type="molecule type" value="Genomic_DNA"/>
</dbReference>
<dbReference type="OMA" id="FCAATRC"/>
<dbReference type="OrthoDB" id="4509278at2759"/>
<protein>
    <submittedName>
        <fullName evidence="2">Uncharacterized protein</fullName>
    </submittedName>
</protein>
<evidence type="ECO:0000256" key="1">
    <source>
        <dbReference type="SAM" id="SignalP"/>
    </source>
</evidence>
<reference evidence="2 3" key="1">
    <citation type="journal article" date="2011" name="Genome Biol.">
        <title>Comparative genome sequence analysis underscores mycoparasitism as the ancestral life style of Trichoderma.</title>
        <authorList>
            <person name="Kubicek C.P."/>
            <person name="Herrera-Estrella A."/>
            <person name="Seidl-Seiboth V."/>
            <person name="Martinez D.A."/>
            <person name="Druzhinina I.S."/>
            <person name="Thon M."/>
            <person name="Zeilinger S."/>
            <person name="Casas-Flores S."/>
            <person name="Horwitz B.A."/>
            <person name="Mukherjee P.K."/>
            <person name="Mukherjee M."/>
            <person name="Kredics L."/>
            <person name="Alcaraz L.D."/>
            <person name="Aerts A."/>
            <person name="Antal Z."/>
            <person name="Atanasova L."/>
            <person name="Cervantes-Badillo M.G."/>
            <person name="Challacombe J."/>
            <person name="Chertkov O."/>
            <person name="McCluskey K."/>
            <person name="Coulpier F."/>
            <person name="Deshpande N."/>
            <person name="von Doehren H."/>
            <person name="Ebbole D.J."/>
            <person name="Esquivel-Naranjo E.U."/>
            <person name="Fekete E."/>
            <person name="Flipphi M."/>
            <person name="Glaser F."/>
            <person name="Gomez-Rodriguez E.Y."/>
            <person name="Gruber S."/>
            <person name="Han C."/>
            <person name="Henrissat B."/>
            <person name="Hermosa R."/>
            <person name="Hernandez-Onate M."/>
            <person name="Karaffa L."/>
            <person name="Kosti I."/>
            <person name="Le Crom S."/>
            <person name="Lindquist E."/>
            <person name="Lucas S."/>
            <person name="Luebeck M."/>
            <person name="Luebeck P.S."/>
            <person name="Margeot A."/>
            <person name="Metz B."/>
            <person name="Misra M."/>
            <person name="Nevalainen H."/>
            <person name="Omann M."/>
            <person name="Packer N."/>
            <person name="Perrone G."/>
            <person name="Uresti-Rivera E.E."/>
            <person name="Salamov A."/>
            <person name="Schmoll M."/>
            <person name="Seiboth B."/>
            <person name="Shapiro H."/>
            <person name="Sukno S."/>
            <person name="Tamayo-Ramos J.A."/>
            <person name="Tisch D."/>
            <person name="Wiest A."/>
            <person name="Wilkinson H.H."/>
            <person name="Zhang M."/>
            <person name="Coutinho P.M."/>
            <person name="Kenerley C.M."/>
            <person name="Monte E."/>
            <person name="Baker S.E."/>
            <person name="Grigoriev I.V."/>
        </authorList>
    </citation>
    <scope>NUCLEOTIDE SEQUENCE [LARGE SCALE GENOMIC DNA]</scope>
    <source>
        <strain evidence="3">ATCC 20476 / IMI 206040</strain>
    </source>
</reference>
<evidence type="ECO:0000313" key="2">
    <source>
        <dbReference type="EMBL" id="EHK42726.1"/>
    </source>
</evidence>
<dbReference type="Proteomes" id="UP000005426">
    <property type="component" value="Unassembled WGS sequence"/>
</dbReference>
<accession>G9P2P6</accession>
<gene>
    <name evidence="2" type="ORF">TRIATDRAFT_224623</name>
</gene>
<dbReference type="eggNOG" id="ENOG502T2G8">
    <property type="taxonomic scope" value="Eukaryota"/>
</dbReference>
<feature type="chain" id="PRO_5003524872" evidence="1">
    <location>
        <begin position="20"/>
        <end position="148"/>
    </location>
</feature>
<keyword evidence="1" id="KW-0732">Signal</keyword>
<feature type="signal peptide" evidence="1">
    <location>
        <begin position="1"/>
        <end position="19"/>
    </location>
</feature>
<evidence type="ECO:0000313" key="3">
    <source>
        <dbReference type="Proteomes" id="UP000005426"/>
    </source>
</evidence>
<sequence>MKLSTSFLAIGLFTGVSIAQNSTVQVAHVTLRSEGDDHSFPMSVPADGKPVFTYSTLPVQKIDAPDFDVLQACVIDTVGPANLSSTIASDGVTQQVVIDPPQTVTSITCQGTCVETWSACFDDATGQSLGPCCNGLCIANRCRPFNQP</sequence>